<evidence type="ECO:0000256" key="1">
    <source>
        <dbReference type="ARBA" id="ARBA00022614"/>
    </source>
</evidence>
<dbReference type="Proteomes" id="UP000014760">
    <property type="component" value="Unassembled WGS sequence"/>
</dbReference>
<dbReference type="EMBL" id="AMQN01001195">
    <property type="status" value="NOT_ANNOTATED_CDS"/>
    <property type="molecule type" value="Genomic_DNA"/>
</dbReference>
<evidence type="ECO:0000313" key="7">
    <source>
        <dbReference type="Proteomes" id="UP000014760"/>
    </source>
</evidence>
<dbReference type="PANTHER" id="PTHR24369">
    <property type="entry name" value="ANTIGEN BSP, PUTATIVE-RELATED"/>
    <property type="match status" value="1"/>
</dbReference>
<sequence>MDSRRCIVIVWLLSVLRIGSNDNSSKQPAWCPRNCKCNGIKLSVFCEDSHFTQIPPDLPTFVRSLRLSKNNLQKISNNTFIEFQNLTSLSLIKNNISLIEKDAFKGLNNLQRLWVGENPLNIKVLEESVFGAVPRL</sequence>
<reference evidence="5 7" key="2">
    <citation type="journal article" date="2013" name="Nature">
        <title>Insights into bilaterian evolution from three spiralian genomes.</title>
        <authorList>
            <person name="Simakov O."/>
            <person name="Marletaz F."/>
            <person name="Cho S.J."/>
            <person name="Edsinger-Gonzales E."/>
            <person name="Havlak P."/>
            <person name="Hellsten U."/>
            <person name="Kuo D.H."/>
            <person name="Larsson T."/>
            <person name="Lv J."/>
            <person name="Arendt D."/>
            <person name="Savage R."/>
            <person name="Osoegawa K."/>
            <person name="de Jong P."/>
            <person name="Grimwood J."/>
            <person name="Chapman J.A."/>
            <person name="Shapiro H."/>
            <person name="Aerts A."/>
            <person name="Otillar R.P."/>
            <person name="Terry A.Y."/>
            <person name="Boore J.L."/>
            <person name="Grigoriev I.V."/>
            <person name="Lindberg D.R."/>
            <person name="Seaver E.C."/>
            <person name="Weisblat D.A."/>
            <person name="Putnam N.H."/>
            <person name="Rokhsar D.S."/>
        </authorList>
    </citation>
    <scope>NUCLEOTIDE SEQUENCE</scope>
    <source>
        <strain evidence="5 7">I ESC-2004</strain>
    </source>
</reference>
<reference evidence="7" key="1">
    <citation type="submission" date="2012-12" db="EMBL/GenBank/DDBJ databases">
        <authorList>
            <person name="Hellsten U."/>
            <person name="Grimwood J."/>
            <person name="Chapman J.A."/>
            <person name="Shapiro H."/>
            <person name="Aerts A."/>
            <person name="Otillar R.P."/>
            <person name="Terry A.Y."/>
            <person name="Boore J.L."/>
            <person name="Simakov O."/>
            <person name="Marletaz F."/>
            <person name="Cho S.-J."/>
            <person name="Edsinger-Gonzales E."/>
            <person name="Havlak P."/>
            <person name="Kuo D.-H."/>
            <person name="Larsson T."/>
            <person name="Lv J."/>
            <person name="Arendt D."/>
            <person name="Savage R."/>
            <person name="Osoegawa K."/>
            <person name="de Jong P."/>
            <person name="Lindberg D.R."/>
            <person name="Seaver E.C."/>
            <person name="Weisblat D.A."/>
            <person name="Putnam N.H."/>
            <person name="Grigoriev I.V."/>
            <person name="Rokhsar D.S."/>
        </authorList>
    </citation>
    <scope>NUCLEOTIDE SEQUENCE</scope>
    <source>
        <strain evidence="7">I ESC-2004</strain>
    </source>
</reference>
<dbReference type="OrthoDB" id="6162825at2759"/>
<gene>
    <name evidence="5" type="ORF">CAPTEDRAFT_96663</name>
</gene>
<keyword evidence="1" id="KW-0433">Leucine-rich repeat</keyword>
<dbReference type="OMA" id="MEYRCGC"/>
<dbReference type="InterPro" id="IPR032675">
    <property type="entry name" value="LRR_dom_sf"/>
</dbReference>
<evidence type="ECO:0000256" key="3">
    <source>
        <dbReference type="ARBA" id="ARBA00022737"/>
    </source>
</evidence>
<organism evidence="5">
    <name type="scientific">Capitella teleta</name>
    <name type="common">Polychaete worm</name>
    <dbReference type="NCBI Taxonomy" id="283909"/>
    <lineage>
        <taxon>Eukaryota</taxon>
        <taxon>Metazoa</taxon>
        <taxon>Spiralia</taxon>
        <taxon>Lophotrochozoa</taxon>
        <taxon>Annelida</taxon>
        <taxon>Polychaeta</taxon>
        <taxon>Sedentaria</taxon>
        <taxon>Scolecida</taxon>
        <taxon>Capitellidae</taxon>
        <taxon>Capitella</taxon>
    </lineage>
</organism>
<accession>R7UKB7</accession>
<dbReference type="Pfam" id="PF13855">
    <property type="entry name" value="LRR_8"/>
    <property type="match status" value="1"/>
</dbReference>
<protein>
    <recommendedName>
        <fullName evidence="8">LRRNT domain-containing protein</fullName>
    </recommendedName>
</protein>
<dbReference type="GO" id="GO:0005886">
    <property type="term" value="C:plasma membrane"/>
    <property type="evidence" value="ECO:0007669"/>
    <property type="project" value="TreeGrafter"/>
</dbReference>
<evidence type="ECO:0000313" key="6">
    <source>
        <dbReference type="EnsemblMetazoa" id="CapteP96663"/>
    </source>
</evidence>
<dbReference type="HOGENOM" id="CLU_1880546_0_0_1"/>
<evidence type="ECO:0000313" key="5">
    <source>
        <dbReference type="EMBL" id="ELU06635.1"/>
    </source>
</evidence>
<reference evidence="6" key="3">
    <citation type="submission" date="2015-06" db="UniProtKB">
        <authorList>
            <consortium name="EnsemblMetazoa"/>
        </authorList>
    </citation>
    <scope>IDENTIFICATION</scope>
</reference>
<keyword evidence="3" id="KW-0677">Repeat</keyword>
<dbReference type="InterPro" id="IPR050541">
    <property type="entry name" value="LRR_TM_domain-containing"/>
</dbReference>
<evidence type="ECO:0000256" key="4">
    <source>
        <dbReference type="SAM" id="SignalP"/>
    </source>
</evidence>
<dbReference type="AlphaFoldDB" id="R7UKB7"/>
<dbReference type="SUPFAM" id="SSF52058">
    <property type="entry name" value="L domain-like"/>
    <property type="match status" value="1"/>
</dbReference>
<evidence type="ECO:0008006" key="8">
    <source>
        <dbReference type="Google" id="ProtNLM"/>
    </source>
</evidence>
<feature type="signal peptide" evidence="4">
    <location>
        <begin position="1"/>
        <end position="21"/>
    </location>
</feature>
<keyword evidence="2 4" id="KW-0732">Signal</keyword>
<dbReference type="EnsemblMetazoa" id="CapteT96663">
    <property type="protein sequence ID" value="CapteP96663"/>
    <property type="gene ID" value="CapteG96663"/>
</dbReference>
<feature type="chain" id="PRO_5008788109" description="LRRNT domain-containing protein" evidence="4">
    <location>
        <begin position="22"/>
        <end position="136"/>
    </location>
</feature>
<dbReference type="PANTHER" id="PTHR24369:SF210">
    <property type="entry name" value="CHAOPTIN-RELATED"/>
    <property type="match status" value="1"/>
</dbReference>
<dbReference type="STRING" id="283909.R7UKB7"/>
<keyword evidence="7" id="KW-1185">Reference proteome</keyword>
<dbReference type="Gene3D" id="3.80.10.10">
    <property type="entry name" value="Ribonuclease Inhibitor"/>
    <property type="match status" value="1"/>
</dbReference>
<feature type="non-terminal residue" evidence="5">
    <location>
        <position position="136"/>
    </location>
</feature>
<dbReference type="InterPro" id="IPR001611">
    <property type="entry name" value="Leu-rich_rpt"/>
</dbReference>
<dbReference type="EMBL" id="KB300511">
    <property type="protein sequence ID" value="ELU06635.1"/>
    <property type="molecule type" value="Genomic_DNA"/>
</dbReference>
<proteinExistence type="predicted"/>
<evidence type="ECO:0000256" key="2">
    <source>
        <dbReference type="ARBA" id="ARBA00022729"/>
    </source>
</evidence>
<name>R7UKB7_CAPTE</name>